<gene>
    <name evidence="1" type="ORF">HPB52_002912</name>
</gene>
<accession>A0A9D4Q569</accession>
<keyword evidence="2" id="KW-1185">Reference proteome</keyword>
<dbReference type="AlphaFoldDB" id="A0A9D4Q569"/>
<protein>
    <submittedName>
        <fullName evidence="1">Uncharacterized protein</fullName>
    </submittedName>
</protein>
<reference evidence="1" key="1">
    <citation type="journal article" date="2020" name="Cell">
        <title>Large-Scale Comparative Analyses of Tick Genomes Elucidate Their Genetic Diversity and Vector Capacities.</title>
        <authorList>
            <consortium name="Tick Genome and Microbiome Consortium (TIGMIC)"/>
            <person name="Jia N."/>
            <person name="Wang J."/>
            <person name="Shi W."/>
            <person name="Du L."/>
            <person name="Sun Y."/>
            <person name="Zhan W."/>
            <person name="Jiang J.F."/>
            <person name="Wang Q."/>
            <person name="Zhang B."/>
            <person name="Ji P."/>
            <person name="Bell-Sakyi L."/>
            <person name="Cui X.M."/>
            <person name="Yuan T.T."/>
            <person name="Jiang B.G."/>
            <person name="Yang W.F."/>
            <person name="Lam T.T."/>
            <person name="Chang Q.C."/>
            <person name="Ding S.J."/>
            <person name="Wang X.J."/>
            <person name="Zhu J.G."/>
            <person name="Ruan X.D."/>
            <person name="Zhao L."/>
            <person name="Wei J.T."/>
            <person name="Ye R.Z."/>
            <person name="Que T.C."/>
            <person name="Du C.H."/>
            <person name="Zhou Y.H."/>
            <person name="Cheng J.X."/>
            <person name="Dai P.F."/>
            <person name="Guo W.B."/>
            <person name="Han X.H."/>
            <person name="Huang E.J."/>
            <person name="Li L.F."/>
            <person name="Wei W."/>
            <person name="Gao Y.C."/>
            <person name="Liu J.Z."/>
            <person name="Shao H.Z."/>
            <person name="Wang X."/>
            <person name="Wang C.C."/>
            <person name="Yang T.C."/>
            <person name="Huo Q.B."/>
            <person name="Li W."/>
            <person name="Chen H.Y."/>
            <person name="Chen S.E."/>
            <person name="Zhou L.G."/>
            <person name="Ni X.B."/>
            <person name="Tian J.H."/>
            <person name="Sheng Y."/>
            <person name="Liu T."/>
            <person name="Pan Y.S."/>
            <person name="Xia L.Y."/>
            <person name="Li J."/>
            <person name="Zhao F."/>
            <person name="Cao W.C."/>
        </authorList>
    </citation>
    <scope>NUCLEOTIDE SEQUENCE</scope>
    <source>
        <strain evidence="1">Rsan-2018</strain>
    </source>
</reference>
<dbReference type="Proteomes" id="UP000821837">
    <property type="component" value="Unassembled WGS sequence"/>
</dbReference>
<dbReference type="EMBL" id="JABSTV010001248">
    <property type="protein sequence ID" value="KAH7967841.1"/>
    <property type="molecule type" value="Genomic_DNA"/>
</dbReference>
<comment type="caution">
    <text evidence="1">The sequence shown here is derived from an EMBL/GenBank/DDBJ whole genome shotgun (WGS) entry which is preliminary data.</text>
</comment>
<proteinExistence type="predicted"/>
<evidence type="ECO:0000313" key="1">
    <source>
        <dbReference type="EMBL" id="KAH7967841.1"/>
    </source>
</evidence>
<sequence>MRTILRSGRLSACPKGEPSLNQLCRPVIPATGFLAGAVSVAIAESAIEGDAAGVTLEIETGAVDSYMDTAEDDGVGCPIEIHSEDWPLKPPAVHLPA</sequence>
<evidence type="ECO:0000313" key="2">
    <source>
        <dbReference type="Proteomes" id="UP000821837"/>
    </source>
</evidence>
<name>A0A9D4Q569_RHISA</name>
<organism evidence="1 2">
    <name type="scientific">Rhipicephalus sanguineus</name>
    <name type="common">Brown dog tick</name>
    <name type="synonym">Ixodes sanguineus</name>
    <dbReference type="NCBI Taxonomy" id="34632"/>
    <lineage>
        <taxon>Eukaryota</taxon>
        <taxon>Metazoa</taxon>
        <taxon>Ecdysozoa</taxon>
        <taxon>Arthropoda</taxon>
        <taxon>Chelicerata</taxon>
        <taxon>Arachnida</taxon>
        <taxon>Acari</taxon>
        <taxon>Parasitiformes</taxon>
        <taxon>Ixodida</taxon>
        <taxon>Ixodoidea</taxon>
        <taxon>Ixodidae</taxon>
        <taxon>Rhipicephalinae</taxon>
        <taxon>Rhipicephalus</taxon>
        <taxon>Rhipicephalus</taxon>
    </lineage>
</organism>
<reference evidence="1" key="2">
    <citation type="submission" date="2021-09" db="EMBL/GenBank/DDBJ databases">
        <authorList>
            <person name="Jia N."/>
            <person name="Wang J."/>
            <person name="Shi W."/>
            <person name="Du L."/>
            <person name="Sun Y."/>
            <person name="Zhan W."/>
            <person name="Jiang J."/>
            <person name="Wang Q."/>
            <person name="Zhang B."/>
            <person name="Ji P."/>
            <person name="Sakyi L.B."/>
            <person name="Cui X."/>
            <person name="Yuan T."/>
            <person name="Jiang B."/>
            <person name="Yang W."/>
            <person name="Lam T.T.-Y."/>
            <person name="Chang Q."/>
            <person name="Ding S."/>
            <person name="Wang X."/>
            <person name="Zhu J."/>
            <person name="Ruan X."/>
            <person name="Zhao L."/>
            <person name="Wei J."/>
            <person name="Que T."/>
            <person name="Du C."/>
            <person name="Cheng J."/>
            <person name="Dai P."/>
            <person name="Han X."/>
            <person name="Huang E."/>
            <person name="Gao Y."/>
            <person name="Liu J."/>
            <person name="Shao H."/>
            <person name="Ye R."/>
            <person name="Li L."/>
            <person name="Wei W."/>
            <person name="Wang X."/>
            <person name="Wang C."/>
            <person name="Huo Q."/>
            <person name="Li W."/>
            <person name="Guo W."/>
            <person name="Chen H."/>
            <person name="Chen S."/>
            <person name="Zhou L."/>
            <person name="Zhou L."/>
            <person name="Ni X."/>
            <person name="Tian J."/>
            <person name="Zhou Y."/>
            <person name="Sheng Y."/>
            <person name="Liu T."/>
            <person name="Pan Y."/>
            <person name="Xia L."/>
            <person name="Li J."/>
            <person name="Zhao F."/>
            <person name="Cao W."/>
        </authorList>
    </citation>
    <scope>NUCLEOTIDE SEQUENCE</scope>
    <source>
        <strain evidence="1">Rsan-2018</strain>
        <tissue evidence="1">Larvae</tissue>
    </source>
</reference>